<dbReference type="RefSeq" id="WP_052115127.1">
    <property type="nucleotide sequence ID" value="NZ_AVBG01000015.1"/>
</dbReference>
<keyword evidence="1" id="KW-0812">Transmembrane</keyword>
<proteinExistence type="predicted"/>
<reference evidence="2 3" key="1">
    <citation type="submission" date="2013-08" db="EMBL/GenBank/DDBJ databases">
        <title>Genome of Pontibacillus chungwhensis.</title>
        <authorList>
            <person name="Wang Q."/>
            <person name="Wang G."/>
        </authorList>
    </citation>
    <scope>NUCLEOTIDE SEQUENCE [LARGE SCALE GENOMIC DNA]</scope>
    <source>
        <strain evidence="2 3">BH030062</strain>
    </source>
</reference>
<gene>
    <name evidence="2" type="ORF">N780_06470</name>
</gene>
<evidence type="ECO:0000256" key="1">
    <source>
        <dbReference type="SAM" id="Phobius"/>
    </source>
</evidence>
<keyword evidence="3" id="KW-1185">Reference proteome</keyword>
<sequence>MKAFNPKWLLMFLIGIAVVILLGLFVGGFFKSEEAVIQEAKQAAESSLTVDDLSLNTELENVSMYLPESMEVISDSPNNILLESDERQFILFYNPFEKKTSKTFYQSAKEDQNILVVEGFESDDVFGYMKVASIDEDTYELQVGAGGVKMTTETDLNAMEENAGKMMKVVHSIVLSTSN</sequence>
<keyword evidence="1" id="KW-0472">Membrane</keyword>
<evidence type="ECO:0000313" key="2">
    <source>
        <dbReference type="EMBL" id="KGP90188.1"/>
    </source>
</evidence>
<dbReference type="Proteomes" id="UP000030153">
    <property type="component" value="Unassembled WGS sequence"/>
</dbReference>
<accession>A0A0A2UTT6</accession>
<dbReference type="AlphaFoldDB" id="A0A0A2UTT6"/>
<evidence type="ECO:0000313" key="3">
    <source>
        <dbReference type="Proteomes" id="UP000030153"/>
    </source>
</evidence>
<dbReference type="OrthoDB" id="2450230at2"/>
<dbReference type="EMBL" id="AVBG01000015">
    <property type="protein sequence ID" value="KGP90188.1"/>
    <property type="molecule type" value="Genomic_DNA"/>
</dbReference>
<organism evidence="2 3">
    <name type="scientific">Pontibacillus chungwhensis BH030062</name>
    <dbReference type="NCBI Taxonomy" id="1385513"/>
    <lineage>
        <taxon>Bacteria</taxon>
        <taxon>Bacillati</taxon>
        <taxon>Bacillota</taxon>
        <taxon>Bacilli</taxon>
        <taxon>Bacillales</taxon>
        <taxon>Bacillaceae</taxon>
        <taxon>Pontibacillus</taxon>
    </lineage>
</organism>
<protein>
    <submittedName>
        <fullName evidence="2">Uncharacterized protein</fullName>
    </submittedName>
</protein>
<keyword evidence="1" id="KW-1133">Transmembrane helix</keyword>
<name>A0A0A2UTT6_9BACI</name>
<dbReference type="STRING" id="1385513.N780_06470"/>
<comment type="caution">
    <text evidence="2">The sequence shown here is derived from an EMBL/GenBank/DDBJ whole genome shotgun (WGS) entry which is preliminary data.</text>
</comment>
<feature type="transmembrane region" description="Helical" evidence="1">
    <location>
        <begin position="9"/>
        <end position="30"/>
    </location>
</feature>
<dbReference type="eggNOG" id="ENOG5032UHX">
    <property type="taxonomic scope" value="Bacteria"/>
</dbReference>